<sequence>MSYKLLYSDFIAFGVSVDVDPSVDGDQSVDVDQSVGGDQSDDGGQSDDEDQSVDGDQSSSQAWDYIMQLTLTQSSFYRNLDFTNQMELLSILNNKQSSEDDMIKEIEEWYKKQPPQIQVYF</sequence>
<organism evidence="2 3">
    <name type="scientific">Acrobeloides nanus</name>
    <dbReference type="NCBI Taxonomy" id="290746"/>
    <lineage>
        <taxon>Eukaryota</taxon>
        <taxon>Metazoa</taxon>
        <taxon>Ecdysozoa</taxon>
        <taxon>Nematoda</taxon>
        <taxon>Chromadorea</taxon>
        <taxon>Rhabditida</taxon>
        <taxon>Tylenchina</taxon>
        <taxon>Cephalobomorpha</taxon>
        <taxon>Cephaloboidea</taxon>
        <taxon>Cephalobidae</taxon>
        <taxon>Acrobeloides</taxon>
    </lineage>
</organism>
<name>A0A914E2K3_9BILA</name>
<feature type="region of interest" description="Disordered" evidence="1">
    <location>
        <begin position="19"/>
        <end position="59"/>
    </location>
</feature>
<reference evidence="3" key="1">
    <citation type="submission" date="2022-11" db="UniProtKB">
        <authorList>
            <consortium name="WormBaseParasite"/>
        </authorList>
    </citation>
    <scope>IDENTIFICATION</scope>
</reference>
<protein>
    <submittedName>
        <fullName evidence="3">Uncharacterized protein</fullName>
    </submittedName>
</protein>
<keyword evidence="2" id="KW-1185">Reference proteome</keyword>
<evidence type="ECO:0000313" key="3">
    <source>
        <dbReference type="WBParaSite" id="ACRNAN_scaffold5417.g31161.t1"/>
    </source>
</evidence>
<proteinExistence type="predicted"/>
<feature type="compositionally biased region" description="Acidic residues" evidence="1">
    <location>
        <begin position="39"/>
        <end position="53"/>
    </location>
</feature>
<dbReference type="WBParaSite" id="ACRNAN_scaffold5417.g31161.t1">
    <property type="protein sequence ID" value="ACRNAN_scaffold5417.g31161.t1"/>
    <property type="gene ID" value="ACRNAN_scaffold5417.g31161"/>
</dbReference>
<evidence type="ECO:0000256" key="1">
    <source>
        <dbReference type="SAM" id="MobiDB-lite"/>
    </source>
</evidence>
<accession>A0A914E2K3</accession>
<evidence type="ECO:0000313" key="2">
    <source>
        <dbReference type="Proteomes" id="UP000887540"/>
    </source>
</evidence>
<dbReference type="AlphaFoldDB" id="A0A914E2K3"/>
<dbReference type="Proteomes" id="UP000887540">
    <property type="component" value="Unplaced"/>
</dbReference>